<keyword evidence="3" id="KW-1185">Reference proteome</keyword>
<protein>
    <submittedName>
        <fullName evidence="2">Uncharacterized protein</fullName>
    </submittedName>
</protein>
<evidence type="ECO:0000313" key="3">
    <source>
        <dbReference type="Proteomes" id="UP001224122"/>
    </source>
</evidence>
<evidence type="ECO:0000313" key="2">
    <source>
        <dbReference type="EMBL" id="MDQ0201763.1"/>
    </source>
</evidence>
<keyword evidence="1" id="KW-0472">Membrane</keyword>
<dbReference type="EMBL" id="JAUSTW010000012">
    <property type="protein sequence ID" value="MDQ0201763.1"/>
    <property type="molecule type" value="Genomic_DNA"/>
</dbReference>
<dbReference type="Proteomes" id="UP001224122">
    <property type="component" value="Unassembled WGS sequence"/>
</dbReference>
<reference evidence="2 3" key="1">
    <citation type="submission" date="2023-07" db="EMBL/GenBank/DDBJ databases">
        <title>Genomic Encyclopedia of Type Strains, Phase IV (KMG-IV): sequencing the most valuable type-strain genomes for metagenomic binning, comparative biology and taxonomic classification.</title>
        <authorList>
            <person name="Goeker M."/>
        </authorList>
    </citation>
    <scope>NUCLEOTIDE SEQUENCE [LARGE SCALE GENOMIC DNA]</scope>
    <source>
        <strain evidence="2 3">DSM 27594</strain>
    </source>
</reference>
<feature type="transmembrane region" description="Helical" evidence="1">
    <location>
        <begin position="37"/>
        <end position="54"/>
    </location>
</feature>
<name>A0ABT9Y295_9BACI</name>
<keyword evidence="1" id="KW-0812">Transmembrane</keyword>
<evidence type="ECO:0000256" key="1">
    <source>
        <dbReference type="SAM" id="Phobius"/>
    </source>
</evidence>
<gene>
    <name evidence="2" type="ORF">J2S10_004973</name>
</gene>
<proteinExistence type="predicted"/>
<keyword evidence="1" id="KW-1133">Transmembrane helix</keyword>
<sequence>MYRPTVRYESLRSIRVVKVKGKYGTYLIKDWEQYERAIGTVFILVAIVVIIRLIKVKIFDYEDCYMELSFIMKNKTK</sequence>
<accession>A0ABT9Y295</accession>
<organism evidence="2 3">
    <name type="scientific">Neobacillus ginsengisoli</name>
    <dbReference type="NCBI Taxonomy" id="904295"/>
    <lineage>
        <taxon>Bacteria</taxon>
        <taxon>Bacillati</taxon>
        <taxon>Bacillota</taxon>
        <taxon>Bacilli</taxon>
        <taxon>Bacillales</taxon>
        <taxon>Bacillaceae</taxon>
        <taxon>Neobacillus</taxon>
    </lineage>
</organism>
<comment type="caution">
    <text evidence="2">The sequence shown here is derived from an EMBL/GenBank/DDBJ whole genome shotgun (WGS) entry which is preliminary data.</text>
</comment>
<dbReference type="RefSeq" id="WP_307413374.1">
    <property type="nucleotide sequence ID" value="NZ_JAUSTW010000012.1"/>
</dbReference>